<dbReference type="AlphaFoldDB" id="A0A4S2M1C8"/>
<organism evidence="2 3">
    <name type="scientific">Opisthorchis felineus</name>
    <dbReference type="NCBI Taxonomy" id="147828"/>
    <lineage>
        <taxon>Eukaryota</taxon>
        <taxon>Metazoa</taxon>
        <taxon>Spiralia</taxon>
        <taxon>Lophotrochozoa</taxon>
        <taxon>Platyhelminthes</taxon>
        <taxon>Trematoda</taxon>
        <taxon>Digenea</taxon>
        <taxon>Opisthorchiida</taxon>
        <taxon>Opisthorchiata</taxon>
        <taxon>Opisthorchiidae</taxon>
        <taxon>Opisthorchis</taxon>
    </lineage>
</organism>
<dbReference type="OrthoDB" id="6245778at2759"/>
<gene>
    <name evidence="2" type="ORF">CRM22_003408</name>
</gene>
<dbReference type="Proteomes" id="UP000308267">
    <property type="component" value="Unassembled WGS sequence"/>
</dbReference>
<feature type="region of interest" description="Disordered" evidence="1">
    <location>
        <begin position="551"/>
        <end position="587"/>
    </location>
</feature>
<evidence type="ECO:0008006" key="4">
    <source>
        <dbReference type="Google" id="ProtNLM"/>
    </source>
</evidence>
<feature type="compositionally biased region" description="Polar residues" evidence="1">
    <location>
        <begin position="573"/>
        <end position="583"/>
    </location>
</feature>
<keyword evidence="3" id="KW-1185">Reference proteome</keyword>
<evidence type="ECO:0000313" key="2">
    <source>
        <dbReference type="EMBL" id="TGZ70033.1"/>
    </source>
</evidence>
<protein>
    <recommendedName>
        <fullName evidence="4">ALMS motif domain-containing protein</fullName>
    </recommendedName>
</protein>
<accession>A0A4S2M1C8</accession>
<feature type="compositionally biased region" description="Basic and acidic residues" evidence="1">
    <location>
        <begin position="603"/>
        <end position="614"/>
    </location>
</feature>
<feature type="compositionally biased region" description="Basic and acidic residues" evidence="1">
    <location>
        <begin position="551"/>
        <end position="569"/>
    </location>
</feature>
<evidence type="ECO:0000256" key="1">
    <source>
        <dbReference type="SAM" id="MobiDB-lite"/>
    </source>
</evidence>
<sequence>MDLFCGIHMIFGAVSPSWQHSFPPHRNMDVESDVLTDSLEDNTLRACSHTFINGLQRSVMEVAAEQPKQLSAEYDFSDGELSLASGCEKRIDPLEGLAQEQTPFIPPLELTSCNSSVITDAEDPFKGVIDIDLRYDSERDCTPSTGSQNSQAKSNTISSRWNVFSEELKQRQKQSEQLTKVSNAQIPNQAANLPYHGGLIYVGDRIIGRQVRSETKYMDTVNFVQTNKVKLAGRKQKSLGSYSAIYQSGKPTELSKSPLPSLRGEHGSNYLFNQRIQMQNAAYSAPTLLGCATPRNGARKLWKTGGDTDGEIFVKQRENLNRFKSIIHHNRPPSVERKFNHIQTTEMCKQSGSPTDLRYNSTGHINPSIYPTTPLGTGIHAHPLSASGVYRKGLQQQAELIKAHQQFYQNRGQRLVGESLTRLDKLCQKLTPSETAIPQHLSPHLREQPHMHSLESFDSQAKQHRSITAQFSENPHSQIAMKRYTMKDYSLLPRIPVQSTGLGPDLDSAEYKARLNKYQRQHGYAELLRMRALKQHDRRSRNPVRPRIRNVFEHGTRSESAHCSSEKVPVELSSPSLETQNSLGGKEPEFLVVQTSKSGHSSARNETEREPGQAEVKFRSKSLERTTMTTDKLSGREIEKQKIIQKRELMKQYAENIRFKLSKQREKAKNRAPQNSPLISKQEQAKLLQNSSISSIILDSTDEPQLLEMLRRHEEDRKLADALWKVIGVLP</sequence>
<proteinExistence type="predicted"/>
<reference evidence="2 3" key="1">
    <citation type="journal article" date="2019" name="BMC Genomics">
        <title>New insights from Opisthorchis felineus genome: update on genomics of the epidemiologically important liver flukes.</title>
        <authorList>
            <person name="Ershov N.I."/>
            <person name="Mordvinov V.A."/>
            <person name="Prokhortchouk E.B."/>
            <person name="Pakharukova M.Y."/>
            <person name="Gunbin K.V."/>
            <person name="Ustyantsev K."/>
            <person name="Genaev M.A."/>
            <person name="Blinov A.G."/>
            <person name="Mazur A."/>
            <person name="Boulygina E."/>
            <person name="Tsygankova S."/>
            <person name="Khrameeva E."/>
            <person name="Chekanov N."/>
            <person name="Fan G."/>
            <person name="Xiao A."/>
            <person name="Zhang H."/>
            <person name="Xu X."/>
            <person name="Yang H."/>
            <person name="Solovyev V."/>
            <person name="Lee S.M."/>
            <person name="Liu X."/>
            <person name="Afonnikov D.A."/>
            <person name="Skryabin K.G."/>
        </authorList>
    </citation>
    <scope>NUCLEOTIDE SEQUENCE [LARGE SCALE GENOMIC DNA]</scope>
    <source>
        <strain evidence="2">AK-0245</strain>
        <tissue evidence="2">Whole organism</tissue>
    </source>
</reference>
<evidence type="ECO:0000313" key="3">
    <source>
        <dbReference type="Proteomes" id="UP000308267"/>
    </source>
</evidence>
<dbReference type="EMBL" id="SJOL01005644">
    <property type="protein sequence ID" value="TGZ70033.1"/>
    <property type="molecule type" value="Genomic_DNA"/>
</dbReference>
<feature type="region of interest" description="Disordered" evidence="1">
    <location>
        <begin position="595"/>
        <end position="614"/>
    </location>
</feature>
<name>A0A4S2M1C8_OPIFE</name>
<comment type="caution">
    <text evidence="2">The sequence shown here is derived from an EMBL/GenBank/DDBJ whole genome shotgun (WGS) entry which is preliminary data.</text>
</comment>